<keyword evidence="2" id="KW-1185">Reference proteome</keyword>
<organism evidence="1 2">
    <name type="scientific">Cuniculiplasma divulgatum</name>
    <dbReference type="NCBI Taxonomy" id="1673428"/>
    <lineage>
        <taxon>Archaea</taxon>
        <taxon>Methanobacteriati</taxon>
        <taxon>Thermoplasmatota</taxon>
        <taxon>Thermoplasmata</taxon>
        <taxon>Thermoplasmatales</taxon>
        <taxon>Cuniculiplasmataceae</taxon>
        <taxon>Cuniculiplasma</taxon>
    </lineage>
</organism>
<protein>
    <recommendedName>
        <fullName evidence="3">DUF4411 family protein</fullName>
    </recommendedName>
</protein>
<name>A0A1R4A9B6_9ARCH</name>
<dbReference type="RefSeq" id="WP_077076660.1">
    <property type="nucleotide sequence ID" value="NZ_LT719092.1"/>
</dbReference>
<evidence type="ECO:0000313" key="1">
    <source>
        <dbReference type="EMBL" id="SJK85546.1"/>
    </source>
</evidence>
<reference evidence="2" key="1">
    <citation type="submission" date="2016-06" db="EMBL/GenBank/DDBJ databases">
        <authorList>
            <person name="Toshchakov V.S."/>
        </authorList>
    </citation>
    <scope>NUCLEOTIDE SEQUENCE [LARGE SCALE GENOMIC DNA]</scope>
    <source>
        <strain>PM4 (JCM 30641</strain>
        <strain evidence="2">\VKM B-2940)</strain>
    </source>
</reference>
<sequence>MTSNIYIMDSSSLIELNRHNPIDVFPSVWKNMESLISKGLLVAPTEVLYEITERDDQLAKWAKIQTSFFRAPTQKQIEILKGILKTYPSMVREDRKYDADPWVIALAKEMLTDPQQTLTSIKRIVVTEEKLRGEKVRIPYVCQKYNIDSIDIIEMFRIEGWKF</sequence>
<accession>A0A1R4A9B6</accession>
<proteinExistence type="predicted"/>
<dbReference type="Proteomes" id="UP000187822">
    <property type="component" value="Chromosome I"/>
</dbReference>
<evidence type="ECO:0008006" key="3">
    <source>
        <dbReference type="Google" id="ProtNLM"/>
    </source>
</evidence>
<dbReference type="OrthoDB" id="378799at2157"/>
<dbReference type="GeneID" id="30928343"/>
<dbReference type="KEGG" id="cdiv:CPM_1762"/>
<dbReference type="InterPro" id="IPR016541">
    <property type="entry name" value="UCP008505"/>
</dbReference>
<gene>
    <name evidence="1" type="ORF">CPM_1762</name>
</gene>
<evidence type="ECO:0000313" key="2">
    <source>
        <dbReference type="Proteomes" id="UP000187822"/>
    </source>
</evidence>
<dbReference type="AlphaFoldDB" id="A0A1R4A9B6"/>
<dbReference type="STRING" id="1673428.CPM_1762"/>
<dbReference type="EMBL" id="LT719092">
    <property type="protein sequence ID" value="SJK85546.1"/>
    <property type="molecule type" value="Genomic_DNA"/>
</dbReference>
<dbReference type="Pfam" id="PF14367">
    <property type="entry name" value="DUF4411"/>
    <property type="match status" value="1"/>
</dbReference>